<dbReference type="SUPFAM" id="SSF56935">
    <property type="entry name" value="Porins"/>
    <property type="match status" value="1"/>
</dbReference>
<dbReference type="EMBL" id="PDEQ01000003">
    <property type="protein sequence ID" value="PEN13896.1"/>
    <property type="molecule type" value="Genomic_DNA"/>
</dbReference>
<accession>A0A2A8CZ16</accession>
<sequence>MLAIMTVAPAAAQSSGDGSYYSRYGIGMLESFSSPQSEALGEGAFALRTTNYNPVANPALWADQIYTRATGALRVNVINTEGPSGNSAVLGAGSLEALQISFPLYTSRLGVGLALQPYSTSNYEVFRQGTVDVGVDEVTEAAYETAYEGRGGLYLFRSGLGGRVTENVRLGATVDVIFGSIKNTVRTRFPNIPAGTLAPSVSTVQTRVSGVTSTVGSQFSFPDVFQENDLLGFGASISLPATLSGDRTRTLDESLDADTVAVADGEMSLPYEIKAGVAYHMGQRWKFVADGVYAPWSTFDATFENSASSLGQFPLGGEGTLNDRWRLSAGSEFIPAGDDRFRSYFARTGYRLGTFVEQQYTTSDPGTNVYVMGATGGFSFPTAVPGTRVDLTFHVGTRGTSEPDLVQDLFYGGSLAISIGERWFTKPKLR</sequence>
<protein>
    <recommendedName>
        <fullName evidence="3">Aromatic hydrocarbon degradation protein</fullName>
    </recommendedName>
</protein>
<dbReference type="AlphaFoldDB" id="A0A2A8CZ16"/>
<organism evidence="1 2">
    <name type="scientific">Longibacter salinarum</name>
    <dbReference type="NCBI Taxonomy" id="1850348"/>
    <lineage>
        <taxon>Bacteria</taxon>
        <taxon>Pseudomonadati</taxon>
        <taxon>Rhodothermota</taxon>
        <taxon>Rhodothermia</taxon>
        <taxon>Rhodothermales</taxon>
        <taxon>Salisaetaceae</taxon>
        <taxon>Longibacter</taxon>
    </lineage>
</organism>
<evidence type="ECO:0008006" key="3">
    <source>
        <dbReference type="Google" id="ProtNLM"/>
    </source>
</evidence>
<comment type="caution">
    <text evidence="1">The sequence shown here is derived from an EMBL/GenBank/DDBJ whole genome shotgun (WGS) entry which is preliminary data.</text>
</comment>
<name>A0A2A8CZ16_9BACT</name>
<gene>
    <name evidence="1" type="ORF">CRI94_07515</name>
</gene>
<proteinExistence type="predicted"/>
<keyword evidence="2" id="KW-1185">Reference proteome</keyword>
<evidence type="ECO:0000313" key="2">
    <source>
        <dbReference type="Proteomes" id="UP000220102"/>
    </source>
</evidence>
<reference evidence="1 2" key="1">
    <citation type="submission" date="2017-10" db="EMBL/GenBank/DDBJ databases">
        <title>Draft genome of Longibacter Salinarum.</title>
        <authorList>
            <person name="Goh K.M."/>
            <person name="Shamsir M.S."/>
            <person name="Lim S.W."/>
        </authorList>
    </citation>
    <scope>NUCLEOTIDE SEQUENCE [LARGE SCALE GENOMIC DNA]</scope>
    <source>
        <strain evidence="1 2">KCTC 52045</strain>
    </source>
</reference>
<dbReference type="Proteomes" id="UP000220102">
    <property type="component" value="Unassembled WGS sequence"/>
</dbReference>
<dbReference type="Gene3D" id="2.40.160.60">
    <property type="entry name" value="Outer membrane protein transport protein (OMPP1/FadL/TodX)"/>
    <property type="match status" value="1"/>
</dbReference>
<evidence type="ECO:0000313" key="1">
    <source>
        <dbReference type="EMBL" id="PEN13896.1"/>
    </source>
</evidence>